<name>A0A939BRN2_9FIRM</name>
<dbReference type="Pfam" id="PF07660">
    <property type="entry name" value="STN"/>
    <property type="match status" value="1"/>
</dbReference>
<dbReference type="PROSITE" id="PS00875">
    <property type="entry name" value="T2SP_D"/>
    <property type="match status" value="1"/>
</dbReference>
<evidence type="ECO:0000256" key="6">
    <source>
        <dbReference type="RuleBase" id="RU004003"/>
    </source>
</evidence>
<keyword evidence="4" id="KW-0472">Membrane</keyword>
<feature type="chain" id="PRO_5038670636" evidence="8">
    <location>
        <begin position="22"/>
        <end position="591"/>
    </location>
</feature>
<feature type="domain" description="Secretin/TonB short N-terminal" evidence="9">
    <location>
        <begin position="53"/>
        <end position="102"/>
    </location>
</feature>
<evidence type="ECO:0000256" key="8">
    <source>
        <dbReference type="SAM" id="SignalP"/>
    </source>
</evidence>
<comment type="subcellular location">
    <subcellularLocation>
        <location evidence="1">Membrane</location>
    </subcellularLocation>
</comment>
<dbReference type="InterPro" id="IPR004846">
    <property type="entry name" value="T2SS/T3SS_dom"/>
</dbReference>
<protein>
    <submittedName>
        <fullName evidence="10">Type IV pilus assembly protein PilQ</fullName>
    </submittedName>
</protein>
<sequence>MRKKTLIFVLLLLTISCMISAQGLAQNDELVTLKVRQTDITNVLAMITEQLGVNMIPDKTVQGKVTLNLEQVKLDEVLQGLKMAYDYKFTKVSDKIYLISKQEQENIEVEIRDSQLTLHILRGDIRKVLKEISSRAPFNIIMDQSVTGIISINFKDVPLETGLTSLLQINGFSVSKSNNIYRVTKADSSQPNSNLSVSVINGQVSVDVANAKVIDIIRQIFNLNNQDMVLFGRSREKIDLKLKEAPLDKALEIILSGTRLAYMKKDGTYYIGDKNISNPSSYLFNQTKLIPLDHIKVTEVPKRLPRSVRQVEVKVLEKQNAILATGTKQGLKALQGCIDKMDHKAPQIVVEALIVEISQNQNQNPVYKLGMNYDNDEQTTLFDTGLGKLTYKSVLELPSDFHVKLQSLVSQGQATVKANPNITTLNGQEASINVGMVQYYEVKEYDEDDNTEVTEYQSINAGVNLSVTPWVGNAGGINMKLEPSVSNISGAAAEGPPEISERKVSTNVRVQDGQTIVIGGLIQDVGSESTSKVPLLGDIPVLGALFRSKNSNVDQRELVIYITPHLLEDGQQKAGNDKEKMIKKAEERMKN</sequence>
<feature type="region of interest" description="Disordered" evidence="7">
    <location>
        <begin position="571"/>
        <end position="591"/>
    </location>
</feature>
<evidence type="ECO:0000256" key="5">
    <source>
        <dbReference type="ARBA" id="ARBA00023237"/>
    </source>
</evidence>
<evidence type="ECO:0000256" key="4">
    <source>
        <dbReference type="ARBA" id="ARBA00023136"/>
    </source>
</evidence>
<evidence type="ECO:0000256" key="2">
    <source>
        <dbReference type="ARBA" id="ARBA00022448"/>
    </source>
</evidence>
<evidence type="ECO:0000256" key="1">
    <source>
        <dbReference type="ARBA" id="ARBA00004370"/>
    </source>
</evidence>
<feature type="domain" description="Secretin/TonB short N-terminal" evidence="9">
    <location>
        <begin position="228"/>
        <end position="274"/>
    </location>
</feature>
<comment type="similarity">
    <text evidence="6">Belongs to the bacterial secretin family.</text>
</comment>
<keyword evidence="11" id="KW-1185">Reference proteome</keyword>
<dbReference type="PRINTS" id="PR00811">
    <property type="entry name" value="BCTERIALGSPD"/>
</dbReference>
<dbReference type="InterPro" id="IPR004845">
    <property type="entry name" value="T2SS_GspD_CS"/>
</dbReference>
<organism evidence="10 11">
    <name type="scientific">Halanaerobacter jeridensis</name>
    <dbReference type="NCBI Taxonomy" id="706427"/>
    <lineage>
        <taxon>Bacteria</taxon>
        <taxon>Bacillati</taxon>
        <taxon>Bacillota</taxon>
        <taxon>Clostridia</taxon>
        <taxon>Halanaerobiales</taxon>
        <taxon>Halobacteroidaceae</taxon>
        <taxon>Halanaerobacter</taxon>
    </lineage>
</organism>
<feature type="domain" description="Secretin/TonB short N-terminal" evidence="9">
    <location>
        <begin position="138"/>
        <end position="186"/>
    </location>
</feature>
<feature type="signal peptide" evidence="8">
    <location>
        <begin position="1"/>
        <end position="21"/>
    </location>
</feature>
<proteinExistence type="inferred from homology"/>
<dbReference type="InterPro" id="IPR001775">
    <property type="entry name" value="GspD/PilQ"/>
</dbReference>
<dbReference type="AlphaFoldDB" id="A0A939BRN2"/>
<dbReference type="Gene3D" id="3.30.1370.130">
    <property type="match status" value="2"/>
</dbReference>
<dbReference type="PANTHER" id="PTHR30332">
    <property type="entry name" value="PROBABLE GENERAL SECRETION PATHWAY PROTEIN D"/>
    <property type="match status" value="1"/>
</dbReference>
<evidence type="ECO:0000256" key="7">
    <source>
        <dbReference type="SAM" id="MobiDB-lite"/>
    </source>
</evidence>
<reference evidence="10" key="1">
    <citation type="submission" date="2021-01" db="EMBL/GenBank/DDBJ databases">
        <title>Genomic Encyclopedia of Type Strains, Phase IV (KMG-IV): sequencing the most valuable type-strain genomes for metagenomic binning, comparative biology and taxonomic classification.</title>
        <authorList>
            <person name="Goeker M."/>
        </authorList>
    </citation>
    <scope>NUCLEOTIDE SEQUENCE</scope>
    <source>
        <strain evidence="10">DSM 23230</strain>
    </source>
</reference>
<gene>
    <name evidence="10" type="ORF">JOC47_002380</name>
</gene>
<keyword evidence="2" id="KW-0813">Transport</keyword>
<keyword evidence="3 8" id="KW-0732">Signal</keyword>
<accession>A0A939BRN2</accession>
<keyword evidence="5" id="KW-0998">Cell outer membrane</keyword>
<evidence type="ECO:0000313" key="10">
    <source>
        <dbReference type="EMBL" id="MBM7557514.1"/>
    </source>
</evidence>
<dbReference type="Proteomes" id="UP000774000">
    <property type="component" value="Unassembled WGS sequence"/>
</dbReference>
<dbReference type="InterPro" id="IPR050810">
    <property type="entry name" value="Bact_Secretion_Sys_Channel"/>
</dbReference>
<dbReference type="GO" id="GO:0009306">
    <property type="term" value="P:protein secretion"/>
    <property type="evidence" value="ECO:0007669"/>
    <property type="project" value="InterPro"/>
</dbReference>
<dbReference type="PROSITE" id="PS51257">
    <property type="entry name" value="PROKAR_LIPOPROTEIN"/>
    <property type="match status" value="1"/>
</dbReference>
<dbReference type="PANTHER" id="PTHR30332:SF24">
    <property type="entry name" value="SECRETIN GSPD-RELATED"/>
    <property type="match status" value="1"/>
</dbReference>
<evidence type="ECO:0000259" key="9">
    <source>
        <dbReference type="SMART" id="SM00965"/>
    </source>
</evidence>
<dbReference type="InterPro" id="IPR011662">
    <property type="entry name" value="Secretin/TonB_short_N"/>
</dbReference>
<dbReference type="GO" id="GO:0015627">
    <property type="term" value="C:type II protein secretion system complex"/>
    <property type="evidence" value="ECO:0007669"/>
    <property type="project" value="TreeGrafter"/>
</dbReference>
<evidence type="ECO:0000313" key="11">
    <source>
        <dbReference type="Proteomes" id="UP000774000"/>
    </source>
</evidence>
<dbReference type="EMBL" id="JAFBDQ010000013">
    <property type="protein sequence ID" value="MBM7557514.1"/>
    <property type="molecule type" value="Genomic_DNA"/>
</dbReference>
<dbReference type="RefSeq" id="WP_204702260.1">
    <property type="nucleotide sequence ID" value="NZ_JAFBDQ010000013.1"/>
</dbReference>
<dbReference type="GO" id="GO:0019867">
    <property type="term" value="C:outer membrane"/>
    <property type="evidence" value="ECO:0007669"/>
    <property type="project" value="InterPro"/>
</dbReference>
<comment type="caution">
    <text evidence="10">The sequence shown here is derived from an EMBL/GenBank/DDBJ whole genome shotgun (WGS) entry which is preliminary data.</text>
</comment>
<dbReference type="SMART" id="SM00965">
    <property type="entry name" value="STN"/>
    <property type="match status" value="3"/>
</dbReference>
<dbReference type="Pfam" id="PF00263">
    <property type="entry name" value="Secretin"/>
    <property type="match status" value="1"/>
</dbReference>
<evidence type="ECO:0000256" key="3">
    <source>
        <dbReference type="ARBA" id="ARBA00022729"/>
    </source>
</evidence>